<dbReference type="Gene3D" id="3.40.50.1000">
    <property type="entry name" value="HAD superfamily/HAD-like"/>
    <property type="match status" value="1"/>
</dbReference>
<dbReference type="Gene3D" id="1.10.150.240">
    <property type="entry name" value="Putative phosphatase, domain 2"/>
    <property type="match status" value="1"/>
</dbReference>
<evidence type="ECO:0000256" key="2">
    <source>
        <dbReference type="SAM" id="MobiDB-lite"/>
    </source>
</evidence>
<evidence type="ECO:0008006" key="5">
    <source>
        <dbReference type="Google" id="ProtNLM"/>
    </source>
</evidence>
<evidence type="ECO:0000313" key="4">
    <source>
        <dbReference type="Proteomes" id="UP000319663"/>
    </source>
</evidence>
<dbReference type="InterPro" id="IPR051540">
    <property type="entry name" value="S-2-haloacid_dehalogenase"/>
</dbReference>
<dbReference type="InterPro" id="IPR023198">
    <property type="entry name" value="PGP-like_dom2"/>
</dbReference>
<reference evidence="3 4" key="1">
    <citation type="submission" date="2019-06" db="EMBL/GenBank/DDBJ databases">
        <title>Wine fermentation using esterase from Monascus purpureus.</title>
        <authorList>
            <person name="Geng C."/>
            <person name="Zhang Y."/>
        </authorList>
    </citation>
    <scope>NUCLEOTIDE SEQUENCE [LARGE SCALE GENOMIC DNA]</scope>
    <source>
        <strain evidence="3">HQ1</strain>
    </source>
</reference>
<evidence type="ECO:0000313" key="3">
    <source>
        <dbReference type="EMBL" id="TQB71655.1"/>
    </source>
</evidence>
<dbReference type="AlphaFoldDB" id="A0A507QW71"/>
<feature type="compositionally biased region" description="Polar residues" evidence="2">
    <location>
        <begin position="51"/>
        <end position="61"/>
    </location>
</feature>
<proteinExistence type="predicted"/>
<dbReference type="GO" id="GO:0016787">
    <property type="term" value="F:hydrolase activity"/>
    <property type="evidence" value="ECO:0007669"/>
    <property type="project" value="UniProtKB-KW"/>
</dbReference>
<keyword evidence="4" id="KW-1185">Reference proteome</keyword>
<dbReference type="InterPro" id="IPR023214">
    <property type="entry name" value="HAD_sf"/>
</dbReference>
<dbReference type="Proteomes" id="UP000319663">
    <property type="component" value="Unassembled WGS sequence"/>
</dbReference>
<dbReference type="PANTHER" id="PTHR43316:SF3">
    <property type="entry name" value="HALOACID DEHALOGENASE, TYPE II (AFU_ORTHOLOGUE AFUA_2G07750)-RELATED"/>
    <property type="match status" value="1"/>
</dbReference>
<feature type="region of interest" description="Disordered" evidence="2">
    <location>
        <begin position="38"/>
        <end position="61"/>
    </location>
</feature>
<gene>
    <name evidence="3" type="ORF">MPDQ_007370</name>
</gene>
<name>A0A507QW71_MONPU</name>
<keyword evidence="1" id="KW-0378">Hydrolase</keyword>
<evidence type="ECO:0000256" key="1">
    <source>
        <dbReference type="ARBA" id="ARBA00022801"/>
    </source>
</evidence>
<dbReference type="PANTHER" id="PTHR43316">
    <property type="entry name" value="HYDROLASE, HALOACID DELAHOGENASE-RELATED"/>
    <property type="match status" value="1"/>
</dbReference>
<dbReference type="InterPro" id="IPR036412">
    <property type="entry name" value="HAD-like_sf"/>
</dbReference>
<protein>
    <recommendedName>
        <fullName evidence="5">Haloacid dehalogenase, type II</fullName>
    </recommendedName>
</protein>
<sequence length="269" mass="29669">MILLYFGPAKLRQLDGSSNAIISPIFLTLYQADPAQRSRQISKVPKHHRNSSTVASTGNPGTSVDQPPCILFFDVFGTVVEWRFSVTKALSLATQQVLADTGRHLSAETREAASSVTPKHCSEFISVDPWPDSSQGLEQLNRKFRTYTLSNGNVSLLEGLALYPSFPFTDIASAEQFGAYRPSSKAYLGAAERFGVDPREYTLEASHLYDLKAAKALGFQTVFVGRPVEEPLVPVHTAEVEQEQYVDMEVGRGIDGLLEIARRFGIRVQ</sequence>
<dbReference type="EMBL" id="VIFY01000077">
    <property type="protein sequence ID" value="TQB71655.1"/>
    <property type="molecule type" value="Genomic_DNA"/>
</dbReference>
<comment type="caution">
    <text evidence="3">The sequence shown here is derived from an EMBL/GenBank/DDBJ whole genome shotgun (WGS) entry which is preliminary data.</text>
</comment>
<dbReference type="SUPFAM" id="SSF56784">
    <property type="entry name" value="HAD-like"/>
    <property type="match status" value="1"/>
</dbReference>
<accession>A0A507QW71</accession>
<dbReference type="SFLD" id="SFLDG01129">
    <property type="entry name" value="C1.5:_HAD__Beta-PGM__Phosphata"/>
    <property type="match status" value="1"/>
</dbReference>
<dbReference type="SFLD" id="SFLDS00003">
    <property type="entry name" value="Haloacid_Dehalogenase"/>
    <property type="match status" value="1"/>
</dbReference>
<organism evidence="3 4">
    <name type="scientific">Monascus purpureus</name>
    <name type="common">Red mold</name>
    <name type="synonym">Monascus anka</name>
    <dbReference type="NCBI Taxonomy" id="5098"/>
    <lineage>
        <taxon>Eukaryota</taxon>
        <taxon>Fungi</taxon>
        <taxon>Dikarya</taxon>
        <taxon>Ascomycota</taxon>
        <taxon>Pezizomycotina</taxon>
        <taxon>Eurotiomycetes</taxon>
        <taxon>Eurotiomycetidae</taxon>
        <taxon>Eurotiales</taxon>
        <taxon>Aspergillaceae</taxon>
        <taxon>Monascus</taxon>
    </lineage>
</organism>